<name>A0ABQ5LFA4_9GAMM</name>
<dbReference type="InterPro" id="IPR036573">
    <property type="entry name" value="CBM_sf_5/12"/>
</dbReference>
<evidence type="ECO:0000313" key="2">
    <source>
        <dbReference type="Proteomes" id="UP001059610"/>
    </source>
</evidence>
<keyword evidence="2" id="KW-1185">Reference proteome</keyword>
<dbReference type="SUPFAM" id="SSF51055">
    <property type="entry name" value="Carbohydrate binding domain"/>
    <property type="match status" value="1"/>
</dbReference>
<dbReference type="Proteomes" id="UP001059610">
    <property type="component" value="Unassembled WGS sequence"/>
</dbReference>
<proteinExistence type="predicted"/>
<protein>
    <recommendedName>
        <fullName evidence="3">Tail fiber protein</fullName>
    </recommendedName>
</protein>
<evidence type="ECO:0008006" key="3">
    <source>
        <dbReference type="Google" id="ProtNLM"/>
    </source>
</evidence>
<accession>A0ABQ5LFA4</accession>
<organism evidence="1 2">
    <name type="scientific">Pragia fontium</name>
    <dbReference type="NCBI Taxonomy" id="82985"/>
    <lineage>
        <taxon>Bacteria</taxon>
        <taxon>Pseudomonadati</taxon>
        <taxon>Pseudomonadota</taxon>
        <taxon>Gammaproteobacteria</taxon>
        <taxon>Enterobacterales</taxon>
        <taxon>Budviciaceae</taxon>
        <taxon>Pragia</taxon>
    </lineage>
</organism>
<sequence length="505" mass="55081">MTIYQRPDEKILAESSKQDEVKPFPDISRGWGVAFDKTGGIPPMEWFNALGQRTDEAIRYLLQRGIAEWSKTEDYPAGALVSYNKDVWLAERNSKGIEPKANTVWKETALTIEQIKKLIPVNSVNGKTGNIVLNAGDVGALDKSGGSVSSLVDSATNIGRTGSVPIKVISTDQDIYNLPLGYRGMCDLVNYKSAGLTRWMYIHKIVNRDSGVKGTIAIVYNYQNGTAFIGCSDGSDNPVIKWREVITSDGGILTGQLVSTNVNPVRFKAQDRSMIFRWLGNVFTLLFTDKGDPNGSWNNLRPLEISPDNGIVKLGHGVSITGSAIKNGKNLLAEGDYGLGYSTILGTNSVDDTTRGSSFLFSQKITSGVIPFSYGHIFHSRVKDSFAQIGIDILSKSLKFRGIVFDKANSSYTKNWGWTEVITTENIDKHTPYSFQAGFGKTGVKINFPKPFAVGTVPVVTITNTGASSGNTFIESVDHTGFTAIYRYSGKADIADINWLACAKT</sequence>
<dbReference type="EMBL" id="BRLJ01000002">
    <property type="protein sequence ID" value="GKX62298.1"/>
    <property type="molecule type" value="Genomic_DNA"/>
</dbReference>
<dbReference type="RefSeq" id="WP_261821622.1">
    <property type="nucleotide sequence ID" value="NZ_BRLJ01000002.1"/>
</dbReference>
<reference evidence="1" key="1">
    <citation type="submission" date="2022-06" db="EMBL/GenBank/DDBJ databases">
        <title>Draft genome sequences of Pragia fontium str. JCM24417.</title>
        <authorList>
            <person name="Wakabayashi Y."/>
            <person name="Kojima K."/>
        </authorList>
    </citation>
    <scope>NUCLEOTIDE SEQUENCE</scope>
    <source>
        <strain evidence="1">JCM 24417</strain>
    </source>
</reference>
<dbReference type="Gene3D" id="2.10.10.20">
    <property type="entry name" value="Carbohydrate-binding module superfamily 5/12"/>
    <property type="match status" value="1"/>
</dbReference>
<comment type="caution">
    <text evidence="1">The sequence shown here is derived from an EMBL/GenBank/DDBJ whole genome shotgun (WGS) entry which is preliminary data.</text>
</comment>
<evidence type="ECO:0000313" key="1">
    <source>
        <dbReference type="EMBL" id="GKX62298.1"/>
    </source>
</evidence>
<gene>
    <name evidence="1" type="ORF">SOASR032_08670</name>
</gene>